<dbReference type="EMBL" id="KR029606">
    <property type="protein sequence ID" value="AKH48625.1"/>
    <property type="molecule type" value="Genomic_DNA"/>
</dbReference>
<accession>A0A0F7L9N0</accession>
<evidence type="ECO:0000313" key="1">
    <source>
        <dbReference type="EMBL" id="AKH48625.1"/>
    </source>
</evidence>
<proteinExistence type="predicted"/>
<name>A0A0F7L9N0_9VIRU</name>
<sequence>MECLKMDYRFTAILIIMITLLALFGGPAHSRNEYLNEYGARCGDFEVRTERRDTDYNYSDNSTNEQQYLSFTYRKYLGVDCKTINENVKLKQQLELMKMCGRVNNNPSLAYNENFRLLVSKCRGITPTRDNTRPADSKSLWDDMKDDYKKENPEINLMGDKFITNKKN</sequence>
<reference evidence="1" key="2">
    <citation type="submission" date="2015-03" db="EMBL/GenBank/DDBJ databases">
        <authorList>
            <person name="Chow C.-E.T."/>
            <person name="Winget D.M."/>
            <person name="White R.A.III."/>
            <person name="Hallam S.J."/>
            <person name="Suttle C.A."/>
        </authorList>
    </citation>
    <scope>NUCLEOTIDE SEQUENCE</scope>
    <source>
        <strain evidence="1">Oxic1_11</strain>
    </source>
</reference>
<organism evidence="1">
    <name type="scientific">uncultured marine virus</name>
    <dbReference type="NCBI Taxonomy" id="186617"/>
    <lineage>
        <taxon>Viruses</taxon>
        <taxon>environmental samples</taxon>
    </lineage>
</organism>
<reference evidence="1" key="1">
    <citation type="journal article" date="2015" name="Front. Microbiol.">
        <title>Combining genomic sequencing methods to explore viral diversity and reveal potential virus-host interactions.</title>
        <authorList>
            <person name="Chow C.E."/>
            <person name="Winget D.M."/>
            <person name="White R.A.III."/>
            <person name="Hallam S.J."/>
            <person name="Suttle C.A."/>
        </authorList>
    </citation>
    <scope>NUCLEOTIDE SEQUENCE</scope>
    <source>
        <strain evidence="1">Oxic1_11</strain>
    </source>
</reference>
<protein>
    <submittedName>
        <fullName evidence="1">Uncharacterized protein</fullName>
    </submittedName>
</protein>